<organism evidence="1 2">
    <name type="scientific">Aureimonas pseudogalii</name>
    <dbReference type="NCBI Taxonomy" id="1744844"/>
    <lineage>
        <taxon>Bacteria</taxon>
        <taxon>Pseudomonadati</taxon>
        <taxon>Pseudomonadota</taxon>
        <taxon>Alphaproteobacteria</taxon>
        <taxon>Hyphomicrobiales</taxon>
        <taxon>Aurantimonadaceae</taxon>
        <taxon>Aureimonas</taxon>
    </lineage>
</organism>
<evidence type="ECO:0000313" key="1">
    <source>
        <dbReference type="EMBL" id="MBB4000799.1"/>
    </source>
</evidence>
<reference evidence="1 2" key="1">
    <citation type="submission" date="2020-08" db="EMBL/GenBank/DDBJ databases">
        <title>Genomic Encyclopedia of Type Strains, Phase IV (KMG-IV): sequencing the most valuable type-strain genomes for metagenomic binning, comparative biology and taxonomic classification.</title>
        <authorList>
            <person name="Goeker M."/>
        </authorList>
    </citation>
    <scope>NUCLEOTIDE SEQUENCE [LARGE SCALE GENOMIC DNA]</scope>
    <source>
        <strain evidence="1 2">DSM 102238</strain>
    </source>
</reference>
<name>A0A7W6MMH9_9HYPH</name>
<dbReference type="RefSeq" id="WP_183202841.1">
    <property type="nucleotide sequence ID" value="NZ_JACIEK010000032.1"/>
</dbReference>
<evidence type="ECO:0000313" key="2">
    <source>
        <dbReference type="Proteomes" id="UP000542776"/>
    </source>
</evidence>
<sequence>MTSPDQPDGAQCPVPLEILARLLPVSDEQAREAIRRSVERQPAELAIVCYGHSHLRDLGFWIAAFGSEAMLTRTAGQVGCVVFHQARQISTSTTAMGGHIRGPSRWRVALEQFWIHLSP</sequence>
<keyword evidence="2" id="KW-1185">Reference proteome</keyword>
<accession>A0A7W6MMH9</accession>
<gene>
    <name evidence="1" type="ORF">GGR04_004680</name>
</gene>
<proteinExistence type="predicted"/>
<dbReference type="Proteomes" id="UP000542776">
    <property type="component" value="Unassembled WGS sequence"/>
</dbReference>
<dbReference type="AlphaFoldDB" id="A0A7W6MMH9"/>
<dbReference type="EMBL" id="JACIEK010000032">
    <property type="protein sequence ID" value="MBB4000799.1"/>
    <property type="molecule type" value="Genomic_DNA"/>
</dbReference>
<protein>
    <submittedName>
        <fullName evidence="1">Uncharacterized protein</fullName>
    </submittedName>
</protein>
<comment type="caution">
    <text evidence="1">The sequence shown here is derived from an EMBL/GenBank/DDBJ whole genome shotgun (WGS) entry which is preliminary data.</text>
</comment>